<proteinExistence type="predicted"/>
<dbReference type="RefSeq" id="WP_012579492.1">
    <property type="nucleotide sequence ID" value="NC_011653.1"/>
</dbReference>
<evidence type="ECO:0000256" key="1">
    <source>
        <dbReference type="ARBA" id="ARBA00022741"/>
    </source>
</evidence>
<evidence type="ECO:0000256" key="2">
    <source>
        <dbReference type="ARBA" id="ARBA00023118"/>
    </source>
</evidence>
<dbReference type="Gene3D" id="3.30.70.270">
    <property type="match status" value="1"/>
</dbReference>
<dbReference type="STRING" id="484019.THA_313"/>
<evidence type="ECO:0000259" key="4">
    <source>
        <dbReference type="PROSITE" id="PS50887"/>
    </source>
</evidence>
<evidence type="ECO:0000313" key="5">
    <source>
        <dbReference type="EMBL" id="ACJ74813.1"/>
    </source>
</evidence>
<dbReference type="InterPro" id="IPR043128">
    <property type="entry name" value="Rev_trsase/Diguanyl_cyclase"/>
</dbReference>
<feature type="coiled-coil region" evidence="3">
    <location>
        <begin position="745"/>
        <end position="804"/>
    </location>
</feature>
<dbReference type="InterPro" id="IPR013407">
    <property type="entry name" value="CRISPR-assoc_prot_Cmr2"/>
</dbReference>
<evidence type="ECO:0000256" key="3">
    <source>
        <dbReference type="SAM" id="Coils"/>
    </source>
</evidence>
<dbReference type="HOGENOM" id="CLU_012640_0_0_0"/>
<dbReference type="GO" id="GO:0051607">
    <property type="term" value="P:defense response to virus"/>
    <property type="evidence" value="ECO:0007669"/>
    <property type="project" value="UniProtKB-KW"/>
</dbReference>
<reference evidence="5 6" key="1">
    <citation type="journal article" date="2009" name="J. Bacteriol.">
        <title>The genome of Thermosipho africanus TCF52B: lateral genetic connections to the Firmicutes and Archaea.</title>
        <authorList>
            <person name="Nesboe C.L."/>
            <person name="Bapteste E."/>
            <person name="Curtis B."/>
            <person name="Dahle H."/>
            <person name="Lopez P."/>
            <person name="Macleod D."/>
            <person name="Dlutek M."/>
            <person name="Bowman S."/>
            <person name="Zhaxybayeva O."/>
            <person name="Birkeland N.-K."/>
            <person name="Doolittle W.F."/>
        </authorList>
    </citation>
    <scope>NUCLEOTIDE SEQUENCE [LARGE SCALE GENOMIC DNA]</scope>
    <source>
        <strain evidence="5 6">TCF52B</strain>
    </source>
</reference>
<dbReference type="InterPro" id="IPR038242">
    <property type="entry name" value="Cmr2_N"/>
</dbReference>
<dbReference type="InterPro" id="IPR024615">
    <property type="entry name" value="CRISPR-assoc_Cmr2_N"/>
</dbReference>
<dbReference type="Proteomes" id="UP000002453">
    <property type="component" value="Chromosome"/>
</dbReference>
<dbReference type="Pfam" id="PF12469">
    <property type="entry name" value="Cmr2_N"/>
    <property type="match status" value="1"/>
</dbReference>
<feature type="domain" description="GGDEF" evidence="4">
    <location>
        <begin position="499"/>
        <end position="694"/>
    </location>
</feature>
<dbReference type="Pfam" id="PF22335">
    <property type="entry name" value="Cas10-Cmr2_palm2"/>
    <property type="match status" value="1"/>
</dbReference>
<dbReference type="NCBIfam" id="TIGR02577">
    <property type="entry name" value="cas_TM1794_Cmr2"/>
    <property type="match status" value="1"/>
</dbReference>
<evidence type="ECO:0000313" key="6">
    <source>
        <dbReference type="Proteomes" id="UP000002453"/>
    </source>
</evidence>
<protein>
    <submittedName>
        <fullName evidence="5">Crispr-associated protein, Crm2 family, putative</fullName>
    </submittedName>
</protein>
<dbReference type="CDD" id="cd09679">
    <property type="entry name" value="Cas10_III"/>
    <property type="match status" value="1"/>
</dbReference>
<keyword evidence="2" id="KW-0051">Antiviral defense</keyword>
<name>B7IFE9_THEAB</name>
<keyword evidence="6" id="KW-1185">Reference proteome</keyword>
<dbReference type="GO" id="GO:0000166">
    <property type="term" value="F:nucleotide binding"/>
    <property type="evidence" value="ECO:0007669"/>
    <property type="project" value="UniProtKB-KW"/>
</dbReference>
<dbReference type="InterPro" id="IPR000160">
    <property type="entry name" value="GGDEF_dom"/>
</dbReference>
<gene>
    <name evidence="5" type="ordered locus">THA_313</name>
</gene>
<organism evidence="5 6">
    <name type="scientific">Thermosipho africanus (strain TCF52B)</name>
    <dbReference type="NCBI Taxonomy" id="484019"/>
    <lineage>
        <taxon>Bacteria</taxon>
        <taxon>Thermotogati</taxon>
        <taxon>Thermotogota</taxon>
        <taxon>Thermotogae</taxon>
        <taxon>Thermotogales</taxon>
        <taxon>Fervidobacteriaceae</taxon>
        <taxon>Thermosipho</taxon>
    </lineage>
</organism>
<keyword evidence="1" id="KW-0547">Nucleotide-binding</keyword>
<dbReference type="AlphaFoldDB" id="B7IFE9"/>
<dbReference type="KEGG" id="taf:THA_313"/>
<dbReference type="EMBL" id="CP001185">
    <property type="protein sequence ID" value="ACJ74813.1"/>
    <property type="molecule type" value="Genomic_DNA"/>
</dbReference>
<dbReference type="PROSITE" id="PS50887">
    <property type="entry name" value="GGDEF"/>
    <property type="match status" value="1"/>
</dbReference>
<keyword evidence="3" id="KW-0175">Coiled coil</keyword>
<dbReference type="eggNOG" id="COG1353">
    <property type="taxonomic scope" value="Bacteria"/>
</dbReference>
<dbReference type="Gene3D" id="3.30.70.2220">
    <property type="entry name" value="CRISPR-Cas system, Cmr2 subunit, D1 domain, cysteine cluster"/>
    <property type="match status" value="1"/>
</dbReference>
<sequence>MNEINWKKKVEAFLHDPVNKMANIRGHKNLAKTLLNKVGLKQNNNPRYDYIASAATRILFPQEVTKIKRNSEQIRIEFDESKFFHPFSGNDLSEYHKVKEKIKNIDEENFISKLAKIEDYKKLAYRLWWEIPKISDYSYLILEDTRLTNQSIIDHLDISSAFATADEESNGYLILSVSIGPVQEFIAAGRKIRDLRSGSYLLSYLTFKGIQVIGEKFGFDCIIFPDLRNNYLVKKYLENIDDFFKNNSEKFLMQPEVASLPNVFTAIIPYKEEYIDKNSEENIEILIKSAIKKEIDNISKFIFDLIKNKKLKEYTFSKEIENNPELYWNRQVNIFPDIIVESVMFYIFGDEKLNKENWIFKEWEKFIGSNELENYYEQLSKLENTYSLSEANMYNYHTKILQAKSFLRKNTRNFKALIEDFETPGDDLSGGLKSLVIYEKGDRKENLSALSVIKREFYRYLKNVGLDEAGEGIRNTRPISYEDSEDDEENNKESIVKEYKLGVLLMDGDQMGKWITGDKIEDNLKNVHPKAKEFLEKQSSDYLDFLKKYKLINPTYQKSISRTLNKFSYFVPHIVREFEGELIYAGGDDVLAIFPANRVLEAANKIRKVYSGIGNVRVEVNKNDGKSEIYEFRNGFCYKDDLPLFNMMGEKATMSAGIVVCNPKLNLSLVLDEVRKAEKEAKNEGRNRFSLRTIRRSGKITNLVFEWEYLSKSKEVFDILDEVEFVYSLFEKNETKKEKSYNSFFRRLKVEYEKLEISKKEFIEQVIPYVLKRIKKIKGIEKVIEVLEKYVQILEENSKNFENNNLEKFIDLLLEYEYIKRKVDKYE</sequence>
<dbReference type="InterPro" id="IPR054767">
    <property type="entry name" value="Cas10-Cmr2_palm2"/>
</dbReference>
<accession>B7IFE9</accession>
<dbReference type="OrthoDB" id="9758700at2"/>